<dbReference type="Gene3D" id="3.30.70.870">
    <property type="entry name" value="Elongation Factor G (Translational Gtpase), domain 3"/>
    <property type="match status" value="1"/>
</dbReference>
<gene>
    <name evidence="4" type="ORF">DCE93_13620</name>
</gene>
<proteinExistence type="predicted"/>
<dbReference type="InterPro" id="IPR005225">
    <property type="entry name" value="Small_GTP-bd"/>
</dbReference>
<dbReference type="PROSITE" id="PS51722">
    <property type="entry name" value="G_TR_2"/>
    <property type="match status" value="1"/>
</dbReference>
<accession>A0A2S0WYX7</accession>
<dbReference type="SUPFAM" id="SSF54980">
    <property type="entry name" value="EF-G C-terminal domain-like"/>
    <property type="match status" value="2"/>
</dbReference>
<name>A0A2S0WYX7_9MICO</name>
<dbReference type="Gene3D" id="3.30.70.240">
    <property type="match status" value="1"/>
</dbReference>
<dbReference type="EMBL" id="CP028913">
    <property type="protein sequence ID" value="AWB96555.1"/>
    <property type="molecule type" value="Genomic_DNA"/>
</dbReference>
<dbReference type="Gene3D" id="2.40.30.10">
    <property type="entry name" value="Translation factors"/>
    <property type="match status" value="1"/>
</dbReference>
<dbReference type="InterPro" id="IPR014721">
    <property type="entry name" value="Ribsml_uS5_D2-typ_fold_subgr"/>
</dbReference>
<dbReference type="Pfam" id="PF00009">
    <property type="entry name" value="GTP_EFTU"/>
    <property type="match status" value="1"/>
</dbReference>
<dbReference type="KEGG" id="agm:DCE93_13620"/>
<dbReference type="InterPro" id="IPR020568">
    <property type="entry name" value="Ribosomal_Su5_D2-typ_SF"/>
</dbReference>
<dbReference type="Gene3D" id="3.40.50.300">
    <property type="entry name" value="P-loop containing nucleotide triphosphate hydrolases"/>
    <property type="match status" value="1"/>
</dbReference>
<dbReference type="AlphaFoldDB" id="A0A2S0WYX7"/>
<dbReference type="NCBIfam" id="NF009379">
    <property type="entry name" value="PRK12740.1-3"/>
    <property type="match status" value="1"/>
</dbReference>
<dbReference type="InterPro" id="IPR047872">
    <property type="entry name" value="EFG_IV"/>
</dbReference>
<dbReference type="SMART" id="SM00838">
    <property type="entry name" value="EFG_C"/>
    <property type="match status" value="1"/>
</dbReference>
<evidence type="ECO:0000313" key="5">
    <source>
        <dbReference type="Proteomes" id="UP000244729"/>
    </source>
</evidence>
<keyword evidence="4" id="KW-0648">Protein biosynthesis</keyword>
<dbReference type="SMART" id="SM00889">
    <property type="entry name" value="EFG_IV"/>
    <property type="match status" value="1"/>
</dbReference>
<dbReference type="NCBIfam" id="TIGR00231">
    <property type="entry name" value="small_GTP"/>
    <property type="match status" value="1"/>
</dbReference>
<dbReference type="Gene3D" id="3.30.230.10">
    <property type="match status" value="1"/>
</dbReference>
<evidence type="ECO:0000256" key="2">
    <source>
        <dbReference type="ARBA" id="ARBA00023134"/>
    </source>
</evidence>
<dbReference type="InterPro" id="IPR009000">
    <property type="entry name" value="Transl_B-barrel_sf"/>
</dbReference>
<dbReference type="CDD" id="cd03713">
    <property type="entry name" value="EFG_mtEFG_C"/>
    <property type="match status" value="1"/>
</dbReference>
<dbReference type="InterPro" id="IPR035649">
    <property type="entry name" value="EFG_V"/>
</dbReference>
<dbReference type="InterPro" id="IPR000795">
    <property type="entry name" value="T_Tr_GTP-bd_dom"/>
</dbReference>
<dbReference type="InterPro" id="IPR000640">
    <property type="entry name" value="EFG_V-like"/>
</dbReference>
<dbReference type="GO" id="GO:0003746">
    <property type="term" value="F:translation elongation factor activity"/>
    <property type="evidence" value="ECO:0007669"/>
    <property type="project" value="UniProtKB-KW"/>
</dbReference>
<dbReference type="NCBIfam" id="NF009381">
    <property type="entry name" value="PRK12740.1-5"/>
    <property type="match status" value="1"/>
</dbReference>
<dbReference type="Proteomes" id="UP000244729">
    <property type="component" value="Chromosome"/>
</dbReference>
<keyword evidence="1" id="KW-0547">Nucleotide-binding</keyword>
<sequence length="684" mass="71095">MNSAPNPTHRAVALVGGAGSGKTTLLEALLLRAGAIPRAGSVEQGTTVGDHEPEEIARGMTLGLSLAHLAWAGPDGTEQTVTLADTAGHPDFVGSVDTALAVADVAVLTVSAVDGVTAGTRSAWAAVQAAGVPLIVVITQEDRARADFRRVLEELRVAFGERLVALELPLGEEHDFTALADVLSERALVYDDTGRHHDEPLPAGAAEVEGHRMHVEVAEEIVSHDDEQLEAYLDGREPAASELERTLAREVAAGEAIPVVACSAVNDTGIDRVADLVCALAPSALDHDSRIVMGGTEVAVAPNPDGETLLHVFRTVADPFVGQVSMFKVLSGVVRPSARLHNATTGSDERLHGLFRLRGADHLPADVLRAGDVGAVAKLTGSPSGTLLWTRVGGSARPAPLPRREPVFAVTLTPVAQSDDEKLMTSLGRIVAEDPTLVIDRTGGEAILRGLGDTHVAVAVERLARVFGVHVTTGPAPIAYRETISGRAEAEGRLKKQSGGHGQFAVVQLRVSPLPLGGGFEFVDSVVGGAVPRSYIPAVEKGARDALAAGGPQGHPVVDVRVELVDGKSHSVDSSDMAFGTAASIGVKAALAEAGTVLLEPVSLVTVTVPSELQGTVLTDLSGRRGRVSATEAADDGRARIVASVPEAELGRYVLDLRSITGGRAELTITPDHYARMLPGAVDR</sequence>
<keyword evidence="5" id="KW-1185">Reference proteome</keyword>
<dbReference type="SUPFAM" id="SSF50447">
    <property type="entry name" value="Translation proteins"/>
    <property type="match status" value="1"/>
</dbReference>
<dbReference type="GO" id="GO:0032790">
    <property type="term" value="P:ribosome disassembly"/>
    <property type="evidence" value="ECO:0007669"/>
    <property type="project" value="TreeGrafter"/>
</dbReference>
<dbReference type="CDD" id="cd01434">
    <property type="entry name" value="EFG_mtEFG1_IV"/>
    <property type="match status" value="1"/>
</dbReference>
<dbReference type="InterPro" id="IPR005517">
    <property type="entry name" value="Transl_elong_EFG/EF2_IV"/>
</dbReference>
<dbReference type="GO" id="GO:0005525">
    <property type="term" value="F:GTP binding"/>
    <property type="evidence" value="ECO:0007669"/>
    <property type="project" value="UniProtKB-KW"/>
</dbReference>
<evidence type="ECO:0000313" key="4">
    <source>
        <dbReference type="EMBL" id="AWB96555.1"/>
    </source>
</evidence>
<reference evidence="4 5" key="1">
    <citation type="submission" date="2018-04" db="EMBL/GenBank/DDBJ databases">
        <authorList>
            <person name="Li J."/>
        </authorList>
    </citation>
    <scope>NUCLEOTIDE SEQUENCE [LARGE SCALE GENOMIC DNA]</scope>
    <source>
        <strain evidence="5">30A</strain>
    </source>
</reference>
<dbReference type="GO" id="GO:0003924">
    <property type="term" value="F:GTPase activity"/>
    <property type="evidence" value="ECO:0007669"/>
    <property type="project" value="InterPro"/>
</dbReference>
<dbReference type="SUPFAM" id="SSF52540">
    <property type="entry name" value="P-loop containing nucleoside triphosphate hydrolases"/>
    <property type="match status" value="1"/>
</dbReference>
<dbReference type="SUPFAM" id="SSF54211">
    <property type="entry name" value="Ribosomal protein S5 domain 2-like"/>
    <property type="match status" value="1"/>
</dbReference>
<feature type="domain" description="Tr-type G" evidence="3">
    <location>
        <begin position="7"/>
        <end position="285"/>
    </location>
</feature>
<organism evidence="4 5">
    <name type="scientific">Agromyces badenianii</name>
    <dbReference type="NCBI Taxonomy" id="2080742"/>
    <lineage>
        <taxon>Bacteria</taxon>
        <taxon>Bacillati</taxon>
        <taxon>Actinomycetota</taxon>
        <taxon>Actinomycetes</taxon>
        <taxon>Micrococcales</taxon>
        <taxon>Microbacteriaceae</taxon>
        <taxon>Agromyces</taxon>
    </lineage>
</organism>
<dbReference type="InterPro" id="IPR035647">
    <property type="entry name" value="EFG_III/V"/>
</dbReference>
<protein>
    <submittedName>
        <fullName evidence="4">Elongation factor G</fullName>
    </submittedName>
</protein>
<keyword evidence="2" id="KW-0342">GTP-binding</keyword>
<dbReference type="FunFam" id="3.30.70.240:FF:000001">
    <property type="entry name" value="Elongation factor G"/>
    <property type="match status" value="1"/>
</dbReference>
<dbReference type="Pfam" id="PF00679">
    <property type="entry name" value="EFG_C"/>
    <property type="match status" value="1"/>
</dbReference>
<evidence type="ECO:0000256" key="1">
    <source>
        <dbReference type="ARBA" id="ARBA00022741"/>
    </source>
</evidence>
<keyword evidence="4" id="KW-0251">Elongation factor</keyword>
<dbReference type="Pfam" id="PF03764">
    <property type="entry name" value="EFG_IV"/>
    <property type="match status" value="1"/>
</dbReference>
<dbReference type="OrthoDB" id="9801472at2"/>
<dbReference type="InterPro" id="IPR041095">
    <property type="entry name" value="EFG_II"/>
</dbReference>
<dbReference type="RefSeq" id="WP_108596351.1">
    <property type="nucleotide sequence ID" value="NZ_CP028913.1"/>
</dbReference>
<dbReference type="PANTHER" id="PTHR43261">
    <property type="entry name" value="TRANSLATION ELONGATION FACTOR G-RELATED"/>
    <property type="match status" value="1"/>
</dbReference>
<dbReference type="PANTHER" id="PTHR43261:SF6">
    <property type="entry name" value="ELONGATION FACTOR G-LIKE PROTEIN"/>
    <property type="match status" value="1"/>
</dbReference>
<dbReference type="Pfam" id="PF14492">
    <property type="entry name" value="EFG_III"/>
    <property type="match status" value="1"/>
</dbReference>
<dbReference type="InterPro" id="IPR027417">
    <property type="entry name" value="P-loop_NTPase"/>
</dbReference>
<evidence type="ECO:0000259" key="3">
    <source>
        <dbReference type="PROSITE" id="PS51722"/>
    </source>
</evidence>
<dbReference type="PRINTS" id="PR00315">
    <property type="entry name" value="ELONGATNFCT"/>
</dbReference>